<dbReference type="PANTHER" id="PTHR10015">
    <property type="entry name" value="HEAT SHOCK TRANSCRIPTION FACTOR"/>
    <property type="match status" value="1"/>
</dbReference>
<keyword evidence="6" id="KW-0539">Nucleus</keyword>
<protein>
    <recommendedName>
        <fullName evidence="9">HSF-type DNA-binding domain-containing protein</fullName>
    </recommendedName>
</protein>
<dbReference type="OrthoDB" id="6418155at2759"/>
<dbReference type="STRING" id="9009.A0A226M8E1"/>
<evidence type="ECO:0000256" key="1">
    <source>
        <dbReference type="ARBA" id="ARBA00004123"/>
    </source>
</evidence>
<keyword evidence="12" id="KW-1185">Reference proteome</keyword>
<evidence type="ECO:0000256" key="4">
    <source>
        <dbReference type="ARBA" id="ARBA00023125"/>
    </source>
</evidence>
<dbReference type="InterPro" id="IPR036388">
    <property type="entry name" value="WH-like_DNA-bd_sf"/>
</dbReference>
<feature type="region of interest" description="Disordered" evidence="8">
    <location>
        <begin position="184"/>
        <end position="298"/>
    </location>
</feature>
<comment type="subcellular location">
    <subcellularLocation>
        <location evidence="1">Nucleus</location>
    </subcellularLocation>
</comment>
<comment type="similarity">
    <text evidence="2 7">Belongs to the HSF family.</text>
</comment>
<dbReference type="Pfam" id="PF00447">
    <property type="entry name" value="HSF_DNA-bind"/>
    <property type="match status" value="1"/>
</dbReference>
<evidence type="ECO:0000256" key="3">
    <source>
        <dbReference type="ARBA" id="ARBA00023015"/>
    </source>
</evidence>
<feature type="compositionally biased region" description="Low complexity" evidence="8">
    <location>
        <begin position="260"/>
        <end position="276"/>
    </location>
</feature>
<dbReference type="AlphaFoldDB" id="A0A226M8E1"/>
<dbReference type="PANTHER" id="PTHR10015:SF336">
    <property type="entry name" value="HEAT SHOCK TRANSCRIPTION FACTOR, Y-LINKED"/>
    <property type="match status" value="1"/>
</dbReference>
<dbReference type="InterPro" id="IPR000232">
    <property type="entry name" value="HSF_DNA-bd"/>
</dbReference>
<comment type="caution">
    <text evidence="10">The sequence shown here is derived from an EMBL/GenBank/DDBJ whole genome shotgun (WGS) entry which is preliminary data.</text>
</comment>
<evidence type="ECO:0000256" key="6">
    <source>
        <dbReference type="ARBA" id="ARBA00023242"/>
    </source>
</evidence>
<feature type="compositionally biased region" description="Low complexity" evidence="8">
    <location>
        <begin position="234"/>
        <end position="245"/>
    </location>
</feature>
<evidence type="ECO:0000256" key="2">
    <source>
        <dbReference type="ARBA" id="ARBA00006403"/>
    </source>
</evidence>
<dbReference type="GO" id="GO:0005634">
    <property type="term" value="C:nucleus"/>
    <property type="evidence" value="ECO:0007669"/>
    <property type="project" value="UniProtKB-SubCell"/>
</dbReference>
<feature type="compositionally biased region" description="Low complexity" evidence="8">
    <location>
        <begin position="288"/>
        <end position="298"/>
    </location>
</feature>
<dbReference type="InterPro" id="IPR036390">
    <property type="entry name" value="WH_DNA-bd_sf"/>
</dbReference>
<evidence type="ECO:0000313" key="10">
    <source>
        <dbReference type="EMBL" id="OXB51531.1"/>
    </source>
</evidence>
<dbReference type="EMBL" id="MCFN01012227">
    <property type="protein sequence ID" value="OXB51531.1"/>
    <property type="molecule type" value="Genomic_DNA"/>
</dbReference>
<evidence type="ECO:0000256" key="8">
    <source>
        <dbReference type="SAM" id="MobiDB-lite"/>
    </source>
</evidence>
<accession>A0A226M8E1</accession>
<dbReference type="Proteomes" id="UP000198323">
    <property type="component" value="Unassembled WGS sequence"/>
</dbReference>
<evidence type="ECO:0000313" key="12">
    <source>
        <dbReference type="Proteomes" id="UP000198323"/>
    </source>
</evidence>
<dbReference type="GO" id="GO:0003700">
    <property type="term" value="F:DNA-binding transcription factor activity"/>
    <property type="evidence" value="ECO:0007669"/>
    <property type="project" value="InterPro"/>
</dbReference>
<evidence type="ECO:0000256" key="7">
    <source>
        <dbReference type="RuleBase" id="RU004020"/>
    </source>
</evidence>
<sequence length="371" mass="39119">GVPSVCGPNRTDIEMEPAQSASVSHPEELLESAGSTSTETAGQDQALAGHAAGAPPSSSAKSAGQASVFSGLTFPEKLWVLAESRHVKSIWWGHGGRCLVIDEQQFVVEVLAKESPIRAFRSTSIKSFIHQLNDYGFTRVPQDLERSPHLPEFLAEEEAIAAHRKLLRYSCPRFRRDSPCMLESCKRRPSKKRRAAAALGPDLQEAPPNEIPQRSSQGAQPVHGAAAGPDGSLQGAEQQGTQAAAPMGPPPAKLCKIDSPEAPAGTAAAPASSHGALPFVPPAFTPGPTQQELPQAPQPPQLQALWEALPFFISCMATAMRAAAMTVPPQWQSCTAPHCATCSCSQLRTAPHCATCSCCQHGADAAHGTSP</sequence>
<dbReference type="SMART" id="SM00415">
    <property type="entry name" value="HSF"/>
    <property type="match status" value="1"/>
</dbReference>
<dbReference type="GO" id="GO:0043565">
    <property type="term" value="F:sequence-specific DNA binding"/>
    <property type="evidence" value="ECO:0007669"/>
    <property type="project" value="InterPro"/>
</dbReference>
<proteinExistence type="inferred from homology"/>
<feature type="non-terminal residue" evidence="10">
    <location>
        <position position="1"/>
    </location>
</feature>
<dbReference type="Gene3D" id="1.10.10.10">
    <property type="entry name" value="Winged helix-like DNA-binding domain superfamily/Winged helix DNA-binding domain"/>
    <property type="match status" value="1"/>
</dbReference>
<organism evidence="10 12">
    <name type="scientific">Callipepla squamata</name>
    <name type="common">Scaled quail</name>
    <dbReference type="NCBI Taxonomy" id="9009"/>
    <lineage>
        <taxon>Eukaryota</taxon>
        <taxon>Metazoa</taxon>
        <taxon>Chordata</taxon>
        <taxon>Craniata</taxon>
        <taxon>Vertebrata</taxon>
        <taxon>Euteleostomi</taxon>
        <taxon>Archelosauria</taxon>
        <taxon>Archosauria</taxon>
        <taxon>Dinosauria</taxon>
        <taxon>Saurischia</taxon>
        <taxon>Theropoda</taxon>
        <taxon>Coelurosauria</taxon>
        <taxon>Aves</taxon>
        <taxon>Neognathae</taxon>
        <taxon>Galloanserae</taxon>
        <taxon>Galliformes</taxon>
        <taxon>Odontophoridae</taxon>
        <taxon>Callipepla</taxon>
    </lineage>
</organism>
<dbReference type="SUPFAM" id="SSF46785">
    <property type="entry name" value="Winged helix' DNA-binding domain"/>
    <property type="match status" value="1"/>
</dbReference>
<keyword evidence="4" id="KW-0238">DNA-binding</keyword>
<feature type="compositionally biased region" description="Low complexity" evidence="8">
    <location>
        <begin position="41"/>
        <end position="62"/>
    </location>
</feature>
<keyword evidence="5" id="KW-0804">Transcription</keyword>
<evidence type="ECO:0000256" key="5">
    <source>
        <dbReference type="ARBA" id="ARBA00023163"/>
    </source>
</evidence>
<keyword evidence="3" id="KW-0805">Transcription regulation</keyword>
<dbReference type="FunFam" id="1.10.10.10:FF:000349">
    <property type="entry name" value="Heat shock transcription factor, Y-linked"/>
    <property type="match status" value="1"/>
</dbReference>
<evidence type="ECO:0000313" key="11">
    <source>
        <dbReference type="EMBL" id="OXB54535.1"/>
    </source>
</evidence>
<dbReference type="EMBL" id="MCFN01000899">
    <property type="protein sequence ID" value="OXB54535.1"/>
    <property type="molecule type" value="Genomic_DNA"/>
</dbReference>
<reference evidence="10 12" key="1">
    <citation type="submission" date="2016-07" db="EMBL/GenBank/DDBJ databases">
        <title>Disparate Historic Effective Population Sizes Predicted by Modern Levels of Genome Diversity for the Scaled Quail (Callipepla squamata) and the Northern Bobwhite (Colinus virginianus): Inferences from First and Second Generation Draft Genome Assemblies for Sympatric New World Quail.</title>
        <authorList>
            <person name="Oldeschulte D.L."/>
            <person name="Halley Y.A."/>
            <person name="Bhattarai E.K."/>
            <person name="Brashear W.A."/>
            <person name="Hill J."/>
            <person name="Metz R.P."/>
            <person name="Johnson C.D."/>
            <person name="Rollins D."/>
            <person name="Peterson M.J."/>
            <person name="Bickhart D.M."/>
            <person name="Decker J.E."/>
            <person name="Seabury C.M."/>
        </authorList>
    </citation>
    <scope>NUCLEOTIDE SEQUENCE [LARGE SCALE GENOMIC DNA]</scope>
    <source>
        <strain evidence="10 12">Texas</strain>
        <tissue evidence="10">Leg muscle</tissue>
    </source>
</reference>
<feature type="region of interest" description="Disordered" evidence="8">
    <location>
        <begin position="1"/>
        <end position="62"/>
    </location>
</feature>
<feature type="domain" description="HSF-type DNA-binding" evidence="9">
    <location>
        <begin position="70"/>
        <end position="188"/>
    </location>
</feature>
<name>A0A226M8E1_CALSU</name>
<gene>
    <name evidence="11" type="ORF">ASZ78_012540</name>
    <name evidence="10" type="ORF">ASZ78_015464</name>
</gene>
<evidence type="ECO:0000259" key="9">
    <source>
        <dbReference type="SMART" id="SM00415"/>
    </source>
</evidence>